<dbReference type="GO" id="GO:0000976">
    <property type="term" value="F:transcription cis-regulatory region binding"/>
    <property type="evidence" value="ECO:0007669"/>
    <property type="project" value="TreeGrafter"/>
</dbReference>
<evidence type="ECO:0000313" key="5">
    <source>
        <dbReference type="Proteomes" id="UP001143486"/>
    </source>
</evidence>
<feature type="domain" description="HTH tetR-type" evidence="3">
    <location>
        <begin position="6"/>
        <end position="66"/>
    </location>
</feature>
<sequence length="191" mass="21382">MNAPLASTRDKIMRSALELVAEDGFSAATTAAIAKRAGVAEGTLYRHFDSKDALFVAVYSGIKEAVYRSVMAETGDSGSFRDRFRQLWRGVWNAYRADPAAFTYGQRFSEYPLSDRDSTPIHDGFVRHIRTLIEDGQARGEIKDIPGTVLTAFFFPPMVSMLKQANAGRDWTASEIDMAIETAWDSWRLNR</sequence>
<evidence type="ECO:0000256" key="1">
    <source>
        <dbReference type="ARBA" id="ARBA00023125"/>
    </source>
</evidence>
<reference evidence="4" key="2">
    <citation type="submission" date="2023-01" db="EMBL/GenBank/DDBJ databases">
        <authorList>
            <person name="Sun Q."/>
            <person name="Evtushenko L."/>
        </authorList>
    </citation>
    <scope>NUCLEOTIDE SEQUENCE</scope>
    <source>
        <strain evidence="4">VKM B-1513</strain>
    </source>
</reference>
<dbReference type="EMBL" id="BSFE01000014">
    <property type="protein sequence ID" value="GLK53829.1"/>
    <property type="molecule type" value="Genomic_DNA"/>
</dbReference>
<keyword evidence="5" id="KW-1185">Reference proteome</keyword>
<dbReference type="InterPro" id="IPR050109">
    <property type="entry name" value="HTH-type_TetR-like_transc_reg"/>
</dbReference>
<dbReference type="Proteomes" id="UP001143486">
    <property type="component" value="Unassembled WGS sequence"/>
</dbReference>
<dbReference type="PROSITE" id="PS50977">
    <property type="entry name" value="HTH_TETR_2"/>
    <property type="match status" value="1"/>
</dbReference>
<dbReference type="InterPro" id="IPR023772">
    <property type="entry name" value="DNA-bd_HTH_TetR-type_CS"/>
</dbReference>
<gene>
    <name evidence="4" type="ORF">GCM10017621_33370</name>
</gene>
<name>A0A9W6IR49_9PROT</name>
<dbReference type="PANTHER" id="PTHR30055">
    <property type="entry name" value="HTH-TYPE TRANSCRIPTIONAL REGULATOR RUTR"/>
    <property type="match status" value="1"/>
</dbReference>
<protein>
    <recommendedName>
        <fullName evidence="3">HTH tetR-type domain-containing protein</fullName>
    </recommendedName>
</protein>
<dbReference type="SUPFAM" id="SSF48498">
    <property type="entry name" value="Tetracyclin repressor-like, C-terminal domain"/>
    <property type="match status" value="1"/>
</dbReference>
<dbReference type="RefSeq" id="WP_271188168.1">
    <property type="nucleotide sequence ID" value="NZ_BSFE01000014.1"/>
</dbReference>
<comment type="caution">
    <text evidence="4">The sequence shown here is derived from an EMBL/GenBank/DDBJ whole genome shotgun (WGS) entry which is preliminary data.</text>
</comment>
<proteinExistence type="predicted"/>
<evidence type="ECO:0000313" key="4">
    <source>
        <dbReference type="EMBL" id="GLK53829.1"/>
    </source>
</evidence>
<reference evidence="4" key="1">
    <citation type="journal article" date="2014" name="Int. J. Syst. Evol. Microbiol.">
        <title>Complete genome sequence of Corynebacterium casei LMG S-19264T (=DSM 44701T), isolated from a smear-ripened cheese.</title>
        <authorList>
            <consortium name="US DOE Joint Genome Institute (JGI-PGF)"/>
            <person name="Walter F."/>
            <person name="Albersmeier A."/>
            <person name="Kalinowski J."/>
            <person name="Ruckert C."/>
        </authorList>
    </citation>
    <scope>NUCLEOTIDE SEQUENCE</scope>
    <source>
        <strain evidence="4">VKM B-1513</strain>
    </source>
</reference>
<dbReference type="Pfam" id="PF00440">
    <property type="entry name" value="TetR_N"/>
    <property type="match status" value="1"/>
</dbReference>
<evidence type="ECO:0000256" key="2">
    <source>
        <dbReference type="PROSITE-ProRule" id="PRU00335"/>
    </source>
</evidence>
<dbReference type="InterPro" id="IPR036271">
    <property type="entry name" value="Tet_transcr_reg_TetR-rel_C_sf"/>
</dbReference>
<keyword evidence="1 2" id="KW-0238">DNA-binding</keyword>
<dbReference type="Gene3D" id="1.10.357.10">
    <property type="entry name" value="Tetracycline Repressor, domain 2"/>
    <property type="match status" value="1"/>
</dbReference>
<dbReference type="PROSITE" id="PS01081">
    <property type="entry name" value="HTH_TETR_1"/>
    <property type="match status" value="1"/>
</dbReference>
<organism evidence="4 5">
    <name type="scientific">Maricaulis virginensis</name>
    <dbReference type="NCBI Taxonomy" id="144022"/>
    <lineage>
        <taxon>Bacteria</taxon>
        <taxon>Pseudomonadati</taxon>
        <taxon>Pseudomonadota</taxon>
        <taxon>Alphaproteobacteria</taxon>
        <taxon>Maricaulales</taxon>
        <taxon>Maricaulaceae</taxon>
        <taxon>Maricaulis</taxon>
    </lineage>
</organism>
<dbReference type="GO" id="GO:0003700">
    <property type="term" value="F:DNA-binding transcription factor activity"/>
    <property type="evidence" value="ECO:0007669"/>
    <property type="project" value="TreeGrafter"/>
</dbReference>
<accession>A0A9W6IR49</accession>
<dbReference type="Pfam" id="PF22604">
    <property type="entry name" value="TetR_HI_0893_C"/>
    <property type="match status" value="1"/>
</dbReference>
<dbReference type="InterPro" id="IPR001647">
    <property type="entry name" value="HTH_TetR"/>
</dbReference>
<dbReference type="AlphaFoldDB" id="A0A9W6IR49"/>
<dbReference type="SUPFAM" id="SSF46689">
    <property type="entry name" value="Homeodomain-like"/>
    <property type="match status" value="1"/>
</dbReference>
<dbReference type="InterPro" id="IPR009057">
    <property type="entry name" value="Homeodomain-like_sf"/>
</dbReference>
<dbReference type="PANTHER" id="PTHR30055:SF207">
    <property type="entry name" value="HTH-TYPE TRANSCRIPTIONAL REPRESSOR FATR"/>
    <property type="match status" value="1"/>
</dbReference>
<dbReference type="InterPro" id="IPR054422">
    <property type="entry name" value="TetR-like_HI_0893_C"/>
</dbReference>
<feature type="DNA-binding region" description="H-T-H motif" evidence="2">
    <location>
        <begin position="29"/>
        <end position="48"/>
    </location>
</feature>
<dbReference type="PRINTS" id="PR00455">
    <property type="entry name" value="HTHTETR"/>
</dbReference>
<evidence type="ECO:0000259" key="3">
    <source>
        <dbReference type="PROSITE" id="PS50977"/>
    </source>
</evidence>